<dbReference type="EMBL" id="CM001377">
    <property type="protein sequence ID" value="EHM09485.1"/>
    <property type="molecule type" value="Genomic_DNA"/>
</dbReference>
<dbReference type="GO" id="GO:0003677">
    <property type="term" value="F:DNA binding"/>
    <property type="evidence" value="ECO:0007669"/>
    <property type="project" value="UniProtKB-KW"/>
</dbReference>
<sequence length="260" mass="29398">MDRSLAVELKVLMIVRDSPVPMGAGAIKRELERRGVFLSEATVGRLLSDLEVRGMLRKDRNKGRHLTELGLNRLALLERNSLSSAMAMDLVDSILSREGERILELLEARRAVEQEVARLAALRGTPDQIRALWTSVECMEEAVRMGNPVWEEDSRFHRMLAMASGNRLLVSVVELLRQNPFEARELEMVRRKAGRLSNSDHRSIMEAVSNHDPDEAEMAMRRHIDNLVADCRALIGASQPSRRVEETVPDPWGRGFGNDR</sequence>
<dbReference type="HOGENOM" id="CLU_090588_0_0_0"/>
<keyword evidence="7" id="KW-1185">Reference proteome</keyword>
<keyword evidence="3" id="KW-0804">Transcription</keyword>
<dbReference type="STRING" id="926567.TheveDRAFT_0315"/>
<dbReference type="InterPro" id="IPR036390">
    <property type="entry name" value="WH_DNA-bd_sf"/>
</dbReference>
<feature type="domain" description="GntR C-terminal" evidence="5">
    <location>
        <begin position="104"/>
        <end position="226"/>
    </location>
</feature>
<evidence type="ECO:0000256" key="2">
    <source>
        <dbReference type="ARBA" id="ARBA00023125"/>
    </source>
</evidence>
<dbReference type="Pfam" id="PF08461">
    <property type="entry name" value="WHD_RNase_R"/>
    <property type="match status" value="1"/>
</dbReference>
<protein>
    <submittedName>
        <fullName evidence="6">Transcriptional regulator</fullName>
    </submittedName>
</protein>
<organism evidence="6 7">
    <name type="scientific">Thermanaerovibrio velox DSM 12556</name>
    <dbReference type="NCBI Taxonomy" id="926567"/>
    <lineage>
        <taxon>Bacteria</taxon>
        <taxon>Thermotogati</taxon>
        <taxon>Synergistota</taxon>
        <taxon>Synergistia</taxon>
        <taxon>Synergistales</taxon>
        <taxon>Synergistaceae</taxon>
        <taxon>Thermanaerovibrio</taxon>
    </lineage>
</organism>
<dbReference type="RefSeq" id="WP_006582979.1">
    <property type="nucleotide sequence ID" value="NZ_CM001377.1"/>
</dbReference>
<dbReference type="SMART" id="SM00895">
    <property type="entry name" value="FCD"/>
    <property type="match status" value="1"/>
</dbReference>
<dbReference type="Pfam" id="PF07729">
    <property type="entry name" value="FCD"/>
    <property type="match status" value="1"/>
</dbReference>
<dbReference type="SUPFAM" id="SSF48008">
    <property type="entry name" value="GntR ligand-binding domain-like"/>
    <property type="match status" value="1"/>
</dbReference>
<keyword evidence="1" id="KW-0805">Transcription regulation</keyword>
<dbReference type="PANTHER" id="PTHR43537">
    <property type="entry name" value="TRANSCRIPTIONAL REGULATOR, GNTR FAMILY"/>
    <property type="match status" value="1"/>
</dbReference>
<evidence type="ECO:0000313" key="7">
    <source>
        <dbReference type="Proteomes" id="UP000005730"/>
    </source>
</evidence>
<name>H0UP72_9BACT</name>
<dbReference type="InterPro" id="IPR011711">
    <property type="entry name" value="GntR_C"/>
</dbReference>
<dbReference type="Proteomes" id="UP000005730">
    <property type="component" value="Chromosome"/>
</dbReference>
<dbReference type="eggNOG" id="COG2186">
    <property type="taxonomic scope" value="Bacteria"/>
</dbReference>
<dbReference type="PANTHER" id="PTHR43537:SF5">
    <property type="entry name" value="UXU OPERON TRANSCRIPTIONAL REGULATOR"/>
    <property type="match status" value="1"/>
</dbReference>
<evidence type="ECO:0000256" key="3">
    <source>
        <dbReference type="ARBA" id="ARBA00023163"/>
    </source>
</evidence>
<dbReference type="SUPFAM" id="SSF46785">
    <property type="entry name" value="Winged helix' DNA-binding domain"/>
    <property type="match status" value="1"/>
</dbReference>
<dbReference type="OrthoDB" id="3571at2"/>
<dbReference type="AlphaFoldDB" id="H0UP72"/>
<dbReference type="InterPro" id="IPR013668">
    <property type="entry name" value="RNase_R_HTH_12"/>
</dbReference>
<gene>
    <name evidence="6" type="ORF">TheveDRAFT_0315</name>
</gene>
<evidence type="ECO:0000256" key="4">
    <source>
        <dbReference type="SAM" id="MobiDB-lite"/>
    </source>
</evidence>
<accession>H0UP72</accession>
<feature type="region of interest" description="Disordered" evidence="4">
    <location>
        <begin position="240"/>
        <end position="260"/>
    </location>
</feature>
<evidence type="ECO:0000256" key="1">
    <source>
        <dbReference type="ARBA" id="ARBA00023015"/>
    </source>
</evidence>
<proteinExistence type="predicted"/>
<reference evidence="6 7" key="1">
    <citation type="submission" date="2011-10" db="EMBL/GenBank/DDBJ databases">
        <title>The Noncontiguous Finished genome of Thermanaerovibrio velox DSM 12556.</title>
        <authorList>
            <consortium name="US DOE Joint Genome Institute (JGI-PGF)"/>
            <person name="Lucas S."/>
            <person name="Copeland A."/>
            <person name="Lapidus A."/>
            <person name="Glavina del Rio T."/>
            <person name="Dalin E."/>
            <person name="Tice H."/>
            <person name="Bruce D."/>
            <person name="Goodwin L."/>
            <person name="Pitluck S."/>
            <person name="Peters L."/>
            <person name="Mikhailova N."/>
            <person name="Teshima H."/>
            <person name="Kyrpides N."/>
            <person name="Mavromatis K."/>
            <person name="Ivanova N."/>
            <person name="Markowitz V."/>
            <person name="Cheng J.-F."/>
            <person name="Hugenholtz P."/>
            <person name="Woyke T."/>
            <person name="Wu D."/>
            <person name="Spring S."/>
            <person name="Brambilla E.-M."/>
            <person name="Klenk H.-P."/>
            <person name="Eisen J.A."/>
        </authorList>
    </citation>
    <scope>NUCLEOTIDE SEQUENCE [LARGE SCALE GENOMIC DNA]</scope>
    <source>
        <strain evidence="6 7">DSM 12556</strain>
    </source>
</reference>
<evidence type="ECO:0000313" key="6">
    <source>
        <dbReference type="EMBL" id="EHM09485.1"/>
    </source>
</evidence>
<dbReference type="Gene3D" id="1.20.120.530">
    <property type="entry name" value="GntR ligand-binding domain-like"/>
    <property type="match status" value="1"/>
</dbReference>
<dbReference type="InterPro" id="IPR008920">
    <property type="entry name" value="TF_FadR/GntR_C"/>
</dbReference>
<keyword evidence="2" id="KW-0238">DNA-binding</keyword>
<evidence type="ECO:0000259" key="5">
    <source>
        <dbReference type="SMART" id="SM00895"/>
    </source>
</evidence>